<protein>
    <submittedName>
        <fullName evidence="1">Uncharacterized protein</fullName>
    </submittedName>
</protein>
<dbReference type="Proteomes" id="UP001303046">
    <property type="component" value="Unassembled WGS sequence"/>
</dbReference>
<accession>A0ABR1CHU3</accession>
<comment type="caution">
    <text evidence="1">The sequence shown here is derived from an EMBL/GenBank/DDBJ whole genome shotgun (WGS) entry which is preliminary data.</text>
</comment>
<organism evidence="1 2">
    <name type="scientific">Necator americanus</name>
    <name type="common">Human hookworm</name>
    <dbReference type="NCBI Taxonomy" id="51031"/>
    <lineage>
        <taxon>Eukaryota</taxon>
        <taxon>Metazoa</taxon>
        <taxon>Ecdysozoa</taxon>
        <taxon>Nematoda</taxon>
        <taxon>Chromadorea</taxon>
        <taxon>Rhabditida</taxon>
        <taxon>Rhabditina</taxon>
        <taxon>Rhabditomorpha</taxon>
        <taxon>Strongyloidea</taxon>
        <taxon>Ancylostomatidae</taxon>
        <taxon>Bunostominae</taxon>
        <taxon>Necator</taxon>
    </lineage>
</organism>
<evidence type="ECO:0000313" key="2">
    <source>
        <dbReference type="Proteomes" id="UP001303046"/>
    </source>
</evidence>
<evidence type="ECO:0000313" key="1">
    <source>
        <dbReference type="EMBL" id="KAK6737987.1"/>
    </source>
</evidence>
<gene>
    <name evidence="1" type="primary">Necator_chrII.g8008</name>
    <name evidence="1" type="ORF">RB195_020214</name>
</gene>
<sequence length="182" mass="20779">MNCKGEGLSITNGRNSRYISDSSSDPNETIEPLALVIDQSAVYARRLRSKTARFTEPNYISDPKFEVIFERMGDEVVLARNTDELIEIFAIFRTLGHVSISLDIDDFAVDHLRTQGRLPTFSLSFLGKVITIKKLEWDCDVEVKLTDLPRGNSKLDRIIQDEETATNLLLEKMWNVRKILTQ</sequence>
<dbReference type="EMBL" id="JAVFWL010000002">
    <property type="protein sequence ID" value="KAK6737987.1"/>
    <property type="molecule type" value="Genomic_DNA"/>
</dbReference>
<reference evidence="1 2" key="1">
    <citation type="submission" date="2023-08" db="EMBL/GenBank/DDBJ databases">
        <title>A Necator americanus chromosomal reference genome.</title>
        <authorList>
            <person name="Ilik V."/>
            <person name="Petrzelkova K.J."/>
            <person name="Pardy F."/>
            <person name="Fuh T."/>
            <person name="Niatou-Singa F.S."/>
            <person name="Gouil Q."/>
            <person name="Baker L."/>
            <person name="Ritchie M.E."/>
            <person name="Jex A.R."/>
            <person name="Gazzola D."/>
            <person name="Li H."/>
            <person name="Toshio Fujiwara R."/>
            <person name="Zhan B."/>
            <person name="Aroian R.V."/>
            <person name="Pafco B."/>
            <person name="Schwarz E.M."/>
        </authorList>
    </citation>
    <scope>NUCLEOTIDE SEQUENCE [LARGE SCALE GENOMIC DNA]</scope>
    <source>
        <strain evidence="1 2">Aroian</strain>
        <tissue evidence="1">Whole animal</tissue>
    </source>
</reference>
<proteinExistence type="predicted"/>
<keyword evidence="2" id="KW-1185">Reference proteome</keyword>
<name>A0ABR1CHU3_NECAM</name>